<dbReference type="Pfam" id="PF00583">
    <property type="entry name" value="Acetyltransf_1"/>
    <property type="match status" value="1"/>
</dbReference>
<dbReference type="SUPFAM" id="SSF55729">
    <property type="entry name" value="Acyl-CoA N-acyltransferases (Nat)"/>
    <property type="match status" value="1"/>
</dbReference>
<protein>
    <submittedName>
        <fullName evidence="2">GCN5-like N-acetyltransferase</fullName>
    </submittedName>
</protein>
<sequence>MSIKIEFVESPSSDELDVIHNGLSTHAMEHVQTPGFACIAFFHRDADGSIDAGIVGHLNWNWASVYNFWVRDDLRGQGIGSHLLKAFEDHAIASGCEQIHLDTFSFQAPKLYEAYGYELFAELEDYPIGHSRRFYRKSLNRAPRAFT</sequence>
<reference evidence="2 3" key="1">
    <citation type="journal article" date="2013" name="Mar. Genomics">
        <title>Expression of sulfatases in Rhodopirellula baltica and the diversity of sulfatases in the genus Rhodopirellula.</title>
        <authorList>
            <person name="Wegner C.E."/>
            <person name="Richter-Heitmann T."/>
            <person name="Klindworth A."/>
            <person name="Klockow C."/>
            <person name="Richter M."/>
            <person name="Achstetter T."/>
            <person name="Glockner F.O."/>
            <person name="Harder J."/>
        </authorList>
    </citation>
    <scope>NUCLEOTIDE SEQUENCE [LARGE SCALE GENOMIC DNA]</scope>
    <source>
        <strain evidence="2 3">SM41</strain>
    </source>
</reference>
<dbReference type="CDD" id="cd04301">
    <property type="entry name" value="NAT_SF"/>
    <property type="match status" value="1"/>
</dbReference>
<dbReference type="EMBL" id="ANOH01000434">
    <property type="protein sequence ID" value="EMI52379.1"/>
    <property type="molecule type" value="Genomic_DNA"/>
</dbReference>
<comment type="caution">
    <text evidence="2">The sequence shown here is derived from an EMBL/GenBank/DDBJ whole genome shotgun (WGS) entry which is preliminary data.</text>
</comment>
<dbReference type="PATRIC" id="fig|1263870.3.peg.6558"/>
<dbReference type="RefSeq" id="WP_008687819.1">
    <property type="nucleotide sequence ID" value="NZ_ANOH01000434.1"/>
</dbReference>
<dbReference type="Gene3D" id="3.40.630.30">
    <property type="match status" value="1"/>
</dbReference>
<proteinExistence type="predicted"/>
<evidence type="ECO:0000313" key="3">
    <source>
        <dbReference type="Proteomes" id="UP000011885"/>
    </source>
</evidence>
<dbReference type="InterPro" id="IPR016181">
    <property type="entry name" value="Acyl_CoA_acyltransferase"/>
</dbReference>
<accession>M5TTK1</accession>
<evidence type="ECO:0000259" key="1">
    <source>
        <dbReference type="PROSITE" id="PS51186"/>
    </source>
</evidence>
<feature type="domain" description="N-acetyltransferase" evidence="1">
    <location>
        <begin position="1"/>
        <end position="140"/>
    </location>
</feature>
<evidence type="ECO:0000313" key="2">
    <source>
        <dbReference type="EMBL" id="EMI52379.1"/>
    </source>
</evidence>
<keyword evidence="3" id="KW-1185">Reference proteome</keyword>
<gene>
    <name evidence="2" type="ORF">RSSM_06192</name>
</gene>
<dbReference type="InterPro" id="IPR000182">
    <property type="entry name" value="GNAT_dom"/>
</dbReference>
<dbReference type="AlphaFoldDB" id="M5TTK1"/>
<dbReference type="GO" id="GO:0016747">
    <property type="term" value="F:acyltransferase activity, transferring groups other than amino-acyl groups"/>
    <property type="evidence" value="ECO:0007669"/>
    <property type="project" value="InterPro"/>
</dbReference>
<dbReference type="OrthoDB" id="9787920at2"/>
<organism evidence="2 3">
    <name type="scientific">Rhodopirellula sallentina SM41</name>
    <dbReference type="NCBI Taxonomy" id="1263870"/>
    <lineage>
        <taxon>Bacteria</taxon>
        <taxon>Pseudomonadati</taxon>
        <taxon>Planctomycetota</taxon>
        <taxon>Planctomycetia</taxon>
        <taxon>Pirellulales</taxon>
        <taxon>Pirellulaceae</taxon>
        <taxon>Rhodopirellula</taxon>
    </lineage>
</organism>
<name>M5TTK1_9BACT</name>
<dbReference type="PROSITE" id="PS51186">
    <property type="entry name" value="GNAT"/>
    <property type="match status" value="1"/>
</dbReference>
<dbReference type="Proteomes" id="UP000011885">
    <property type="component" value="Unassembled WGS sequence"/>
</dbReference>
<keyword evidence="2" id="KW-0808">Transferase</keyword>